<dbReference type="Proteomes" id="UP001319104">
    <property type="component" value="Unassembled WGS sequence"/>
</dbReference>
<evidence type="ECO:0000256" key="1">
    <source>
        <dbReference type="ARBA" id="ARBA00004651"/>
    </source>
</evidence>
<dbReference type="PANTHER" id="PTHR22926:SF3">
    <property type="entry name" value="UNDECAPRENYL-PHOSPHATE ALPHA-N-ACETYLGLUCOSAMINYL 1-PHOSPHATE TRANSFERASE"/>
    <property type="match status" value="1"/>
</dbReference>
<dbReference type="InterPro" id="IPR000715">
    <property type="entry name" value="Glycosyl_transferase_4"/>
</dbReference>
<dbReference type="PANTHER" id="PTHR22926">
    <property type="entry name" value="PHOSPHO-N-ACETYLMURAMOYL-PENTAPEPTIDE-TRANSFERASE"/>
    <property type="match status" value="1"/>
</dbReference>
<feature type="transmembrane region" description="Helical" evidence="8">
    <location>
        <begin position="257"/>
        <end position="278"/>
    </location>
</feature>
<name>A0AAP2CKZ5_9BACT</name>
<proteinExistence type="predicted"/>
<protein>
    <submittedName>
        <fullName evidence="9">Undecaprenyl/decaprenyl-phosphate alpha-N-acetylglucosaminyl 1-phosphate transferase</fullName>
    </submittedName>
</protein>
<evidence type="ECO:0000256" key="3">
    <source>
        <dbReference type="ARBA" id="ARBA00022679"/>
    </source>
</evidence>
<dbReference type="GO" id="GO:0044038">
    <property type="term" value="P:cell wall macromolecule biosynthetic process"/>
    <property type="evidence" value="ECO:0007669"/>
    <property type="project" value="TreeGrafter"/>
</dbReference>
<keyword evidence="4 8" id="KW-0812">Transmembrane</keyword>
<dbReference type="EMBL" id="JAHCMY010000017">
    <property type="protein sequence ID" value="MBS9525699.1"/>
    <property type="molecule type" value="Genomic_DNA"/>
</dbReference>
<keyword evidence="7" id="KW-0479">Metal-binding</keyword>
<keyword evidence="6 8" id="KW-0472">Membrane</keyword>
<feature type="binding site" evidence="7">
    <location>
        <position position="222"/>
    </location>
    <ligand>
        <name>Mg(2+)</name>
        <dbReference type="ChEBI" id="CHEBI:18420"/>
    </ligand>
</feature>
<evidence type="ECO:0000256" key="5">
    <source>
        <dbReference type="ARBA" id="ARBA00022989"/>
    </source>
</evidence>
<feature type="transmembrane region" description="Helical" evidence="8">
    <location>
        <begin position="6"/>
        <end position="26"/>
    </location>
</feature>
<feature type="transmembrane region" description="Helical" evidence="8">
    <location>
        <begin position="167"/>
        <end position="183"/>
    </location>
</feature>
<organism evidence="9 10">
    <name type="scientific">Litoribacter ruber</name>
    <dbReference type="NCBI Taxonomy" id="702568"/>
    <lineage>
        <taxon>Bacteria</taxon>
        <taxon>Pseudomonadati</taxon>
        <taxon>Bacteroidota</taxon>
        <taxon>Cytophagia</taxon>
        <taxon>Cytophagales</taxon>
        <taxon>Cyclobacteriaceae</taxon>
        <taxon>Litoribacter</taxon>
    </lineage>
</organism>
<accession>A0AAP2CKZ5</accession>
<dbReference type="GO" id="GO:0046872">
    <property type="term" value="F:metal ion binding"/>
    <property type="evidence" value="ECO:0007669"/>
    <property type="project" value="UniProtKB-KW"/>
</dbReference>
<evidence type="ECO:0000313" key="9">
    <source>
        <dbReference type="EMBL" id="MBS9525699.1"/>
    </source>
</evidence>
<dbReference type="Pfam" id="PF00953">
    <property type="entry name" value="Glycos_transf_4"/>
    <property type="match status" value="1"/>
</dbReference>
<evidence type="ECO:0000256" key="2">
    <source>
        <dbReference type="ARBA" id="ARBA00022475"/>
    </source>
</evidence>
<dbReference type="InterPro" id="IPR018480">
    <property type="entry name" value="PNAcMuramoyl-5peptid_Trfase_CS"/>
</dbReference>
<dbReference type="CDD" id="cd06853">
    <property type="entry name" value="GT_WecA_like"/>
    <property type="match status" value="1"/>
</dbReference>
<dbReference type="AlphaFoldDB" id="A0AAP2CKZ5"/>
<reference evidence="9 10" key="1">
    <citation type="submission" date="2021-05" db="EMBL/GenBank/DDBJ databases">
        <authorList>
            <person name="Zhang Z.D."/>
            <person name="Osman G."/>
        </authorList>
    </citation>
    <scope>NUCLEOTIDE SEQUENCE [LARGE SCALE GENOMIC DNA]</scope>
    <source>
        <strain evidence="9 10">KCTC 32217</strain>
    </source>
</reference>
<keyword evidence="7" id="KW-0460">Magnesium</keyword>
<feature type="transmembrane region" description="Helical" evidence="8">
    <location>
        <begin position="108"/>
        <end position="127"/>
    </location>
</feature>
<comment type="caution">
    <text evidence="9">The sequence shown here is derived from an EMBL/GenBank/DDBJ whole genome shotgun (WGS) entry which is preliminary data.</text>
</comment>
<feature type="transmembrane region" description="Helical" evidence="8">
    <location>
        <begin position="218"/>
        <end position="237"/>
    </location>
</feature>
<keyword evidence="5 8" id="KW-1133">Transmembrane helix</keyword>
<dbReference type="PROSITE" id="PS01348">
    <property type="entry name" value="MRAY_2"/>
    <property type="match status" value="1"/>
</dbReference>
<feature type="transmembrane region" description="Helical" evidence="8">
    <location>
        <begin position="77"/>
        <end position="96"/>
    </location>
</feature>
<dbReference type="GO" id="GO:0016780">
    <property type="term" value="F:phosphotransferase activity, for other substituted phosphate groups"/>
    <property type="evidence" value="ECO:0007669"/>
    <property type="project" value="InterPro"/>
</dbReference>
<feature type="transmembrane region" description="Helical" evidence="8">
    <location>
        <begin position="329"/>
        <end position="350"/>
    </location>
</feature>
<dbReference type="RefSeq" id="WP_213946558.1">
    <property type="nucleotide sequence ID" value="NZ_JAHCMY010000017.1"/>
</dbReference>
<dbReference type="GO" id="GO:0009103">
    <property type="term" value="P:lipopolysaccharide biosynthetic process"/>
    <property type="evidence" value="ECO:0007669"/>
    <property type="project" value="TreeGrafter"/>
</dbReference>
<dbReference type="GO" id="GO:0005886">
    <property type="term" value="C:plasma membrane"/>
    <property type="evidence" value="ECO:0007669"/>
    <property type="project" value="UniProtKB-SubCell"/>
</dbReference>
<keyword evidence="3 9" id="KW-0808">Transferase</keyword>
<evidence type="ECO:0000256" key="8">
    <source>
        <dbReference type="SAM" id="Phobius"/>
    </source>
</evidence>
<evidence type="ECO:0000313" key="10">
    <source>
        <dbReference type="Proteomes" id="UP001319104"/>
    </source>
</evidence>
<keyword evidence="10" id="KW-1185">Reference proteome</keyword>
<gene>
    <name evidence="9" type="ORF">KI659_16895</name>
</gene>
<evidence type="ECO:0000256" key="7">
    <source>
        <dbReference type="PIRSR" id="PIRSR600715-1"/>
    </source>
</evidence>
<keyword evidence="2" id="KW-1003">Cell membrane</keyword>
<comment type="subcellular location">
    <subcellularLocation>
        <location evidence="1">Cell membrane</location>
        <topology evidence="1">Multi-pass membrane protein</topology>
    </subcellularLocation>
</comment>
<feature type="transmembrane region" description="Helical" evidence="8">
    <location>
        <begin position="50"/>
        <end position="71"/>
    </location>
</feature>
<dbReference type="GO" id="GO:0071555">
    <property type="term" value="P:cell wall organization"/>
    <property type="evidence" value="ECO:0007669"/>
    <property type="project" value="TreeGrafter"/>
</dbReference>
<evidence type="ECO:0000256" key="4">
    <source>
        <dbReference type="ARBA" id="ARBA00022692"/>
    </source>
</evidence>
<sequence>MLSALPFFIQVGLFLVVPMLITYYMIPKIVWVAREKELVVKPDHRSSHHIITPSFGGVAFFICFIICYSFLKNFFPTAPSTFVIPAVTLLFVVGLKDDLMASSARAKFIGQLIAVSMVMMSPDFYQLNLHGFIGIYAIPPYISIPLIFFFMVGFINAFNLIDGVDGLAAFLGIVMLGALAFLFNQAGNYFYILTCMILIGMLLAYIRFNFSKSLSKKIFMGDTGSLVIGFLLAFLSLKALTLECGGMNLPCYNLPPFLLLILAVPIFDTLRVMVVRYFQGKNILLADRNHIHHILIDLGYTHLKTSLVLSCASAVLIFIGYQLSFYLNWPAMMIFLLGISLIMAVLFNNLKRKVKPMKLNRKKLDILMRMFF</sequence>
<evidence type="ECO:0000256" key="6">
    <source>
        <dbReference type="ARBA" id="ARBA00023136"/>
    </source>
</evidence>
<feature type="binding site" evidence="7">
    <location>
        <position position="159"/>
    </location>
    <ligand>
        <name>Mg(2+)</name>
        <dbReference type="ChEBI" id="CHEBI:18420"/>
    </ligand>
</feature>
<feature type="transmembrane region" description="Helical" evidence="8">
    <location>
        <begin position="133"/>
        <end position="155"/>
    </location>
</feature>
<feature type="transmembrane region" description="Helical" evidence="8">
    <location>
        <begin position="299"/>
        <end position="323"/>
    </location>
</feature>
<feature type="transmembrane region" description="Helical" evidence="8">
    <location>
        <begin position="189"/>
        <end position="206"/>
    </location>
</feature>
<comment type="cofactor">
    <cofactor evidence="7">
        <name>Mg(2+)</name>
        <dbReference type="ChEBI" id="CHEBI:18420"/>
    </cofactor>
</comment>